<dbReference type="InterPro" id="IPR020502">
    <property type="entry name" value="LtuB"/>
</dbReference>
<keyword evidence="2" id="KW-1185">Reference proteome</keyword>
<organism evidence="1 2">
    <name type="scientific">Candidatus Chlamydia sanziniae</name>
    <dbReference type="NCBI Taxonomy" id="1806891"/>
    <lineage>
        <taxon>Bacteria</taxon>
        <taxon>Pseudomonadati</taxon>
        <taxon>Chlamydiota</taxon>
        <taxon>Chlamydiia</taxon>
        <taxon>Chlamydiales</taxon>
        <taxon>Chlamydiaceae</taxon>
        <taxon>Chlamydia/Chlamydophila group</taxon>
        <taxon>Chlamydia</taxon>
    </lineage>
</organism>
<proteinExistence type="predicted"/>
<name>A0A1A9HYR7_9CHLA</name>
<sequence length="39" mass="4639">MHSLLSDRIEDPDKVLIFNYENGFVYTDKNNFGNYSIRL</sequence>
<accession>A0A1A9HYR7</accession>
<dbReference type="Proteomes" id="UP000078162">
    <property type="component" value="Chromosome"/>
</dbReference>
<evidence type="ECO:0000313" key="2">
    <source>
        <dbReference type="Proteomes" id="UP000078162"/>
    </source>
</evidence>
<dbReference type="KEGG" id="csaz:Cs308_0906"/>
<evidence type="ECO:0000313" key="1">
    <source>
        <dbReference type="EMBL" id="ANH79076.1"/>
    </source>
</evidence>
<gene>
    <name evidence="1" type="ORF">Cs308_0906</name>
</gene>
<dbReference type="EMBL" id="CP014639">
    <property type="protein sequence ID" value="ANH79076.1"/>
    <property type="molecule type" value="Genomic_DNA"/>
</dbReference>
<protein>
    <submittedName>
        <fullName evidence="1">Uncharacterized protein</fullName>
    </submittedName>
</protein>
<dbReference type="Pfam" id="PF17455">
    <property type="entry name" value="LtuB"/>
    <property type="match status" value="1"/>
</dbReference>
<reference evidence="1 2" key="1">
    <citation type="submission" date="2016-03" db="EMBL/GenBank/DDBJ databases">
        <title>Culture-independent genomics supports pathogen discovery for uncultivable bacteria within the genus Chlamydia.</title>
        <authorList>
            <person name="Taylor-Brown A."/>
            <person name="Bachmann N.L."/>
            <person name="Borel N."/>
            <person name="Polkinghorne A."/>
        </authorList>
    </citation>
    <scope>NUCLEOTIDE SEQUENCE [LARGE SCALE GENOMIC DNA]</scope>
    <source>
        <strain evidence="1 2">2742-308</strain>
    </source>
</reference>
<dbReference type="AlphaFoldDB" id="A0A1A9HYR7"/>
<dbReference type="PATRIC" id="fig|1806891.3.peg.898"/>